<dbReference type="FunFam" id="1.20.1070.10:FF:000697">
    <property type="entry name" value="Uncharacterized protein"/>
    <property type="match status" value="1"/>
</dbReference>
<evidence type="ECO:0000313" key="11">
    <source>
        <dbReference type="EnsemblMetazoa" id="HelroP77874"/>
    </source>
</evidence>
<dbReference type="EMBL" id="KB096365">
    <property type="protein sequence ID" value="ESO05236.1"/>
    <property type="molecule type" value="Genomic_DNA"/>
</dbReference>
<dbReference type="GO" id="GO:0005886">
    <property type="term" value="C:plasma membrane"/>
    <property type="evidence" value="ECO:0000318"/>
    <property type="project" value="GO_Central"/>
</dbReference>
<evidence type="ECO:0000256" key="6">
    <source>
        <dbReference type="ARBA" id="ARBA00023170"/>
    </source>
</evidence>
<evidence type="ECO:0000259" key="9">
    <source>
        <dbReference type="PROSITE" id="PS50262"/>
    </source>
</evidence>
<evidence type="ECO:0000256" key="1">
    <source>
        <dbReference type="ARBA" id="ARBA00004651"/>
    </source>
</evidence>
<dbReference type="GO" id="GO:0032870">
    <property type="term" value="P:cellular response to hormone stimulus"/>
    <property type="evidence" value="ECO:0000318"/>
    <property type="project" value="GO_Central"/>
</dbReference>
<dbReference type="Gene3D" id="1.20.1070.10">
    <property type="entry name" value="Rhodopsin 7-helix transmembrane proteins"/>
    <property type="match status" value="1"/>
</dbReference>
<keyword evidence="4 8" id="KW-1133">Transmembrane helix</keyword>
<dbReference type="PANTHER" id="PTHR24241:SF117">
    <property type="entry name" value="G-PROTEIN COUPLED RECEPTORS FAMILY 1 PROFILE DOMAIN-CONTAINING PROTEIN"/>
    <property type="match status" value="1"/>
</dbReference>
<organism evidence="11 12">
    <name type="scientific">Helobdella robusta</name>
    <name type="common">Californian leech</name>
    <dbReference type="NCBI Taxonomy" id="6412"/>
    <lineage>
        <taxon>Eukaryota</taxon>
        <taxon>Metazoa</taxon>
        <taxon>Spiralia</taxon>
        <taxon>Lophotrochozoa</taxon>
        <taxon>Annelida</taxon>
        <taxon>Clitellata</taxon>
        <taxon>Hirudinea</taxon>
        <taxon>Rhynchobdellida</taxon>
        <taxon>Glossiphoniidae</taxon>
        <taxon>Helobdella</taxon>
    </lineage>
</organism>
<evidence type="ECO:0000256" key="7">
    <source>
        <dbReference type="RuleBase" id="RU000688"/>
    </source>
</evidence>
<keyword evidence="5 8" id="KW-0472">Membrane</keyword>
<protein>
    <recommendedName>
        <fullName evidence="9">G-protein coupled receptors family 1 profile domain-containing protein</fullName>
    </recommendedName>
</protein>
<reference evidence="11" key="3">
    <citation type="submission" date="2015-06" db="UniProtKB">
        <authorList>
            <consortium name="EnsemblMetazoa"/>
        </authorList>
    </citation>
    <scope>IDENTIFICATION</scope>
</reference>
<dbReference type="PROSITE" id="PS00237">
    <property type="entry name" value="G_PROTEIN_RECEP_F1_1"/>
    <property type="match status" value="1"/>
</dbReference>
<keyword evidence="2" id="KW-1003">Cell membrane</keyword>
<dbReference type="OrthoDB" id="5987909at2759"/>
<dbReference type="GO" id="GO:0007186">
    <property type="term" value="P:G protein-coupled receptor signaling pathway"/>
    <property type="evidence" value="ECO:0000318"/>
    <property type="project" value="GO_Central"/>
</dbReference>
<dbReference type="STRING" id="6412.T1G351"/>
<gene>
    <name evidence="11" type="primary">20215499</name>
    <name evidence="10" type="ORF">HELRODRAFT_77874</name>
</gene>
<dbReference type="KEGG" id="hro:HELRODRAFT_77874"/>
<accession>T1G351</accession>
<feature type="transmembrane region" description="Helical" evidence="8">
    <location>
        <begin position="132"/>
        <end position="154"/>
    </location>
</feature>
<evidence type="ECO:0000256" key="5">
    <source>
        <dbReference type="ARBA" id="ARBA00023136"/>
    </source>
</evidence>
<comment type="similarity">
    <text evidence="7">Belongs to the G-protein coupled receptor 1 family.</text>
</comment>
<feature type="transmembrane region" description="Helical" evidence="8">
    <location>
        <begin position="184"/>
        <end position="208"/>
    </location>
</feature>
<sequence>MTTTTTEAAEQLTIHITTKVIALAIIIFITLLGNISLVTTITCYASLRRKRVSIFLLNIAAADLMVCLFTMTSEIGAEIFEKWIYGNIGCKLTLYVQIVTLASTTFLMTAMSIDRYQVLVQPFQSLGNSKTIWRKICAAWSLALLFALPQIFIFRETLIYDVKSTKSIPSCSSSGYTEEWQRKLYVTFLTSYILIIPTIVMSFCYISIIKVVWLRTSDGNQLNVPKIHFVTSRRTMSTLRYQAMASKRNVVKMTLSVIICFVVCWTPYFFILLVRVYSNYQIKFEEAKKFSETLGLLQSALNPFLYMIFSKKTLKNI</sequence>
<keyword evidence="6 7" id="KW-0675">Receptor</keyword>
<reference evidence="10 12" key="2">
    <citation type="journal article" date="2013" name="Nature">
        <title>Insights into bilaterian evolution from three spiralian genomes.</title>
        <authorList>
            <person name="Simakov O."/>
            <person name="Marletaz F."/>
            <person name="Cho S.J."/>
            <person name="Edsinger-Gonzales E."/>
            <person name="Havlak P."/>
            <person name="Hellsten U."/>
            <person name="Kuo D.H."/>
            <person name="Larsson T."/>
            <person name="Lv J."/>
            <person name="Arendt D."/>
            <person name="Savage R."/>
            <person name="Osoegawa K."/>
            <person name="de Jong P."/>
            <person name="Grimwood J."/>
            <person name="Chapman J.A."/>
            <person name="Shapiro H."/>
            <person name="Aerts A."/>
            <person name="Otillar R.P."/>
            <person name="Terry A.Y."/>
            <person name="Boore J.L."/>
            <person name="Grigoriev I.V."/>
            <person name="Lindberg D.R."/>
            <person name="Seaver E.C."/>
            <person name="Weisblat D.A."/>
            <person name="Putnam N.H."/>
            <person name="Rokhsar D.S."/>
        </authorList>
    </citation>
    <scope>NUCLEOTIDE SEQUENCE</scope>
</reference>
<dbReference type="PROSITE" id="PS50262">
    <property type="entry name" value="G_PROTEIN_RECEP_F1_2"/>
    <property type="match status" value="1"/>
</dbReference>
<evidence type="ECO:0000313" key="12">
    <source>
        <dbReference type="Proteomes" id="UP000015101"/>
    </source>
</evidence>
<feature type="transmembrane region" description="Helical" evidence="8">
    <location>
        <begin position="54"/>
        <end position="72"/>
    </location>
</feature>
<evidence type="ECO:0000256" key="8">
    <source>
        <dbReference type="SAM" id="Phobius"/>
    </source>
</evidence>
<dbReference type="eggNOG" id="KOG3656">
    <property type="taxonomic scope" value="Eukaryota"/>
</dbReference>
<evidence type="ECO:0000256" key="2">
    <source>
        <dbReference type="ARBA" id="ARBA00022475"/>
    </source>
</evidence>
<feature type="domain" description="G-protein coupled receptors family 1 profile" evidence="9">
    <location>
        <begin position="33"/>
        <end position="306"/>
    </location>
</feature>
<dbReference type="EnsemblMetazoa" id="HelroT77874">
    <property type="protein sequence ID" value="HelroP77874"/>
    <property type="gene ID" value="HelroG77874"/>
</dbReference>
<dbReference type="PANTHER" id="PTHR24241">
    <property type="entry name" value="NEUROPEPTIDE RECEPTOR-RELATED G-PROTEIN COUPLED RECEPTOR"/>
    <property type="match status" value="1"/>
</dbReference>
<dbReference type="HOGENOM" id="CLU_009579_15_0_1"/>
<dbReference type="GeneID" id="20215499"/>
<dbReference type="Pfam" id="PF00001">
    <property type="entry name" value="7tm_1"/>
    <property type="match status" value="1"/>
</dbReference>
<dbReference type="AlphaFoldDB" id="T1G351"/>
<keyword evidence="3 7" id="KW-0812">Transmembrane</keyword>
<dbReference type="InParanoid" id="T1G351"/>
<keyword evidence="7" id="KW-0297">G-protein coupled receptor</keyword>
<name>T1G351_HELRO</name>
<dbReference type="OMA" id="FITMSTE"/>
<dbReference type="InterPro" id="IPR017452">
    <property type="entry name" value="GPCR_Rhodpsn_7TM"/>
</dbReference>
<feature type="transmembrane region" description="Helical" evidence="8">
    <location>
        <begin position="250"/>
        <end position="273"/>
    </location>
</feature>
<evidence type="ECO:0000256" key="4">
    <source>
        <dbReference type="ARBA" id="ARBA00022989"/>
    </source>
</evidence>
<proteinExistence type="inferred from homology"/>
<evidence type="ECO:0000313" key="10">
    <source>
        <dbReference type="EMBL" id="ESO05236.1"/>
    </source>
</evidence>
<feature type="transmembrane region" description="Helical" evidence="8">
    <location>
        <begin position="293"/>
        <end position="309"/>
    </location>
</feature>
<dbReference type="EMBL" id="AMQM01003900">
    <property type="status" value="NOT_ANNOTATED_CDS"/>
    <property type="molecule type" value="Genomic_DNA"/>
</dbReference>
<feature type="transmembrane region" description="Helical" evidence="8">
    <location>
        <begin position="20"/>
        <end position="47"/>
    </location>
</feature>
<dbReference type="GO" id="GO:0004930">
    <property type="term" value="F:G protein-coupled receptor activity"/>
    <property type="evidence" value="ECO:0000318"/>
    <property type="project" value="GO_Central"/>
</dbReference>
<keyword evidence="12" id="KW-1185">Reference proteome</keyword>
<dbReference type="SUPFAM" id="SSF81321">
    <property type="entry name" value="Family A G protein-coupled receptor-like"/>
    <property type="match status" value="1"/>
</dbReference>
<reference evidence="12" key="1">
    <citation type="submission" date="2012-12" db="EMBL/GenBank/DDBJ databases">
        <authorList>
            <person name="Hellsten U."/>
            <person name="Grimwood J."/>
            <person name="Chapman J.A."/>
            <person name="Shapiro H."/>
            <person name="Aerts A."/>
            <person name="Otillar R.P."/>
            <person name="Terry A.Y."/>
            <person name="Boore J.L."/>
            <person name="Simakov O."/>
            <person name="Marletaz F."/>
            <person name="Cho S.-J."/>
            <person name="Edsinger-Gonzales E."/>
            <person name="Havlak P."/>
            <person name="Kuo D.-H."/>
            <person name="Larsson T."/>
            <person name="Lv J."/>
            <person name="Arendt D."/>
            <person name="Savage R."/>
            <person name="Osoegawa K."/>
            <person name="de Jong P."/>
            <person name="Lindberg D.R."/>
            <person name="Seaver E.C."/>
            <person name="Weisblat D.A."/>
            <person name="Putnam N.H."/>
            <person name="Grigoriev I.V."/>
            <person name="Rokhsar D.S."/>
        </authorList>
    </citation>
    <scope>NUCLEOTIDE SEQUENCE</scope>
</reference>
<keyword evidence="7" id="KW-0807">Transducer</keyword>
<dbReference type="PRINTS" id="PR00237">
    <property type="entry name" value="GPCRRHODOPSN"/>
</dbReference>
<evidence type="ECO:0000256" key="3">
    <source>
        <dbReference type="ARBA" id="ARBA00022692"/>
    </source>
</evidence>
<comment type="subcellular location">
    <subcellularLocation>
        <location evidence="1">Cell membrane</location>
        <topology evidence="1">Multi-pass membrane protein</topology>
    </subcellularLocation>
</comment>
<dbReference type="InterPro" id="IPR000276">
    <property type="entry name" value="GPCR_Rhodpsn"/>
</dbReference>
<feature type="transmembrane region" description="Helical" evidence="8">
    <location>
        <begin position="92"/>
        <end position="111"/>
    </location>
</feature>
<dbReference type="CTD" id="20215499"/>
<dbReference type="RefSeq" id="XP_009016551.1">
    <property type="nucleotide sequence ID" value="XM_009018303.1"/>
</dbReference>
<dbReference type="Proteomes" id="UP000015101">
    <property type="component" value="Unassembled WGS sequence"/>
</dbReference>